<feature type="compositionally biased region" description="Basic and acidic residues" evidence="1">
    <location>
        <begin position="7"/>
        <end position="22"/>
    </location>
</feature>
<feature type="region of interest" description="Disordered" evidence="1">
    <location>
        <begin position="178"/>
        <end position="244"/>
    </location>
</feature>
<comment type="caution">
    <text evidence="2">The sequence shown here is derived from an EMBL/GenBank/DDBJ whole genome shotgun (WGS) entry which is preliminary data.</text>
</comment>
<organism evidence="2">
    <name type="scientific">Brassica cretica</name>
    <name type="common">Mustard</name>
    <dbReference type="NCBI Taxonomy" id="69181"/>
    <lineage>
        <taxon>Eukaryota</taxon>
        <taxon>Viridiplantae</taxon>
        <taxon>Streptophyta</taxon>
        <taxon>Embryophyta</taxon>
        <taxon>Tracheophyta</taxon>
        <taxon>Spermatophyta</taxon>
        <taxon>Magnoliopsida</taxon>
        <taxon>eudicotyledons</taxon>
        <taxon>Gunneridae</taxon>
        <taxon>Pentapetalae</taxon>
        <taxon>rosids</taxon>
        <taxon>malvids</taxon>
        <taxon>Brassicales</taxon>
        <taxon>Brassicaceae</taxon>
        <taxon>Brassiceae</taxon>
        <taxon>Brassica</taxon>
    </lineage>
</organism>
<feature type="region of interest" description="Disordered" evidence="1">
    <location>
        <begin position="1"/>
        <end position="22"/>
    </location>
</feature>
<feature type="compositionally biased region" description="Basic and acidic residues" evidence="1">
    <location>
        <begin position="127"/>
        <end position="136"/>
    </location>
</feature>
<dbReference type="EMBL" id="QGKY02000089">
    <property type="protein sequence ID" value="KAF2615528.1"/>
    <property type="molecule type" value="Genomic_DNA"/>
</dbReference>
<accession>A0A8S9MBL9</accession>
<evidence type="ECO:0000313" key="2">
    <source>
        <dbReference type="EMBL" id="KAF2615528.1"/>
    </source>
</evidence>
<feature type="compositionally biased region" description="Polar residues" evidence="1">
    <location>
        <begin position="107"/>
        <end position="119"/>
    </location>
</feature>
<sequence length="304" mass="34073">MVVDEHEELHEATQREAKLQRQIDDLQGQVTGLHRSREEANPELSSEFQILKEKLNDHSKQLEQSADKLSQLESENLTLRDENQSLNAASNKKRRFRTQVLHMPTLETPNSGTGANLLTTAPGGDASTREKAKDAQTYDEPQSEEVSAVEEGETWMTLLVQYLEANILPEDHNEAGKIKKPAARGSEQGHLVATGQERAGRYVATDPRTSRSLRSDRPSHSVGHYVATDPRTSRSLRSDRPSHSFSRYVATDPARIRSLCSNRTVSNVDQWVRPKSVHSRLFLDASSYVPQPYHFSLPSIGVIT</sequence>
<gene>
    <name evidence="2" type="ORF">F2Q70_00011698</name>
</gene>
<evidence type="ECO:0000256" key="1">
    <source>
        <dbReference type="SAM" id="MobiDB-lite"/>
    </source>
</evidence>
<feature type="region of interest" description="Disordered" evidence="1">
    <location>
        <begin position="80"/>
        <end position="150"/>
    </location>
</feature>
<reference evidence="2" key="1">
    <citation type="submission" date="2019-12" db="EMBL/GenBank/DDBJ databases">
        <title>Genome sequencing and annotation of Brassica cretica.</title>
        <authorList>
            <person name="Studholme D.J."/>
            <person name="Sarris P.F."/>
        </authorList>
    </citation>
    <scope>NUCLEOTIDE SEQUENCE</scope>
    <source>
        <strain evidence="2">PFS-102/07</strain>
        <tissue evidence="2">Leaf</tissue>
    </source>
</reference>
<dbReference type="AlphaFoldDB" id="A0A8S9MBL9"/>
<proteinExistence type="predicted"/>
<name>A0A8S9MBL9_BRACR</name>
<feature type="compositionally biased region" description="Acidic residues" evidence="1">
    <location>
        <begin position="141"/>
        <end position="150"/>
    </location>
</feature>
<protein>
    <submittedName>
        <fullName evidence="2">Uncharacterized protein</fullName>
    </submittedName>
</protein>